<evidence type="ECO:0000313" key="1">
    <source>
        <dbReference type="EMBL" id="EPD30362.1"/>
    </source>
</evidence>
<gene>
    <name evidence="1" type="ORF">HMPREF9238_00100</name>
</gene>
<organism evidence="1 2">
    <name type="scientific">Gleimia europaea ACS-120-V-Col10b</name>
    <dbReference type="NCBI Taxonomy" id="883069"/>
    <lineage>
        <taxon>Bacteria</taxon>
        <taxon>Bacillati</taxon>
        <taxon>Actinomycetota</taxon>
        <taxon>Actinomycetes</taxon>
        <taxon>Actinomycetales</taxon>
        <taxon>Actinomycetaceae</taxon>
        <taxon>Gleimia</taxon>
    </lineage>
</organism>
<dbReference type="OrthoDB" id="9807664at2"/>
<evidence type="ECO:0000313" key="2">
    <source>
        <dbReference type="Proteomes" id="UP000014387"/>
    </source>
</evidence>
<dbReference type="InterPro" id="IPR011257">
    <property type="entry name" value="DNA_glycosylase"/>
</dbReference>
<dbReference type="RefSeq" id="WP_016443474.1">
    <property type="nucleotide sequence ID" value="NZ_KE150266.1"/>
</dbReference>
<dbReference type="AlphaFoldDB" id="A0A9W5RDI6"/>
<name>A0A9W5RDI6_9ACTO</name>
<sequence>MTIPKWADANEETRRYYTDEWGRLPENDDAAFEMLSLLTFQAGLTWATVLSKREALRSAFSNFKVEAVAKMKDEDVARLLKGDSPIKNERKIRAVIQNAGAIQEYRSTVQHEKRKNAFLAVLENSAGKPGGWPVYGEEQMTLLRHFFNDWGFTFTGPKLIRALVESFDLALPWLQEEPIIESGLNTMQIVVDPVNNHV</sequence>
<dbReference type="Proteomes" id="UP000014387">
    <property type="component" value="Unassembled WGS sequence"/>
</dbReference>
<dbReference type="GO" id="GO:0006284">
    <property type="term" value="P:base-excision repair"/>
    <property type="evidence" value="ECO:0007669"/>
    <property type="project" value="InterPro"/>
</dbReference>
<keyword evidence="2" id="KW-1185">Reference proteome</keyword>
<dbReference type="InterPro" id="IPR005019">
    <property type="entry name" value="Adenine_glyco"/>
</dbReference>
<proteinExistence type="predicted"/>
<protein>
    <submittedName>
        <fullName evidence="1">DNA-3-methyladenine glycosylase I</fullName>
    </submittedName>
</protein>
<dbReference type="SUPFAM" id="SSF48150">
    <property type="entry name" value="DNA-glycosylase"/>
    <property type="match status" value="1"/>
</dbReference>
<dbReference type="PANTHER" id="PTHR30037:SF4">
    <property type="entry name" value="DNA-3-METHYLADENINE GLYCOSYLASE I"/>
    <property type="match status" value="1"/>
</dbReference>
<dbReference type="EMBL" id="AGWN01000001">
    <property type="protein sequence ID" value="EPD30362.1"/>
    <property type="molecule type" value="Genomic_DNA"/>
</dbReference>
<comment type="caution">
    <text evidence="1">The sequence shown here is derived from an EMBL/GenBank/DDBJ whole genome shotgun (WGS) entry which is preliminary data.</text>
</comment>
<reference evidence="1 2" key="1">
    <citation type="submission" date="2013-05" db="EMBL/GenBank/DDBJ databases">
        <title>The Genome Sequence of Actinomyces europaeus ACS-120-V-COL10B.</title>
        <authorList>
            <consortium name="The Broad Institute Genomics Platform"/>
            <person name="Earl A."/>
            <person name="Ward D."/>
            <person name="Feldgarden M."/>
            <person name="Gevers D."/>
            <person name="Saerens B."/>
            <person name="Vaneechoutte M."/>
            <person name="Walker B."/>
            <person name="Young S."/>
            <person name="Zeng Q."/>
            <person name="Gargeya S."/>
            <person name="Fitzgerald M."/>
            <person name="Haas B."/>
            <person name="Abouelleil A."/>
            <person name="Allen A.W."/>
            <person name="Alvarado L."/>
            <person name="Arachchi H.M."/>
            <person name="Berlin A.M."/>
            <person name="Chapman S.B."/>
            <person name="Gainer-Dewar J."/>
            <person name="Goldberg J."/>
            <person name="Griggs A."/>
            <person name="Gujja S."/>
            <person name="Hansen M."/>
            <person name="Howarth C."/>
            <person name="Imamovic A."/>
            <person name="Ireland A."/>
            <person name="Larimer J."/>
            <person name="McCowan C."/>
            <person name="Murphy C."/>
            <person name="Pearson M."/>
            <person name="Poon T.W."/>
            <person name="Priest M."/>
            <person name="Roberts A."/>
            <person name="Saif S."/>
            <person name="Shea T."/>
            <person name="Sisk P."/>
            <person name="Sykes S."/>
            <person name="Wortman J."/>
            <person name="Nusbaum C."/>
            <person name="Birren B."/>
        </authorList>
    </citation>
    <scope>NUCLEOTIDE SEQUENCE [LARGE SCALE GENOMIC DNA]</scope>
    <source>
        <strain evidence="1 2">ACS-120-V-Col10b</strain>
    </source>
</reference>
<accession>A0A9W5RDI6</accession>
<dbReference type="Pfam" id="PF03352">
    <property type="entry name" value="Adenine_glyco"/>
    <property type="match status" value="1"/>
</dbReference>
<dbReference type="InterPro" id="IPR052891">
    <property type="entry name" value="DNA-3mA_glycosylase"/>
</dbReference>
<dbReference type="Gene3D" id="1.10.340.30">
    <property type="entry name" value="Hypothetical protein, domain 2"/>
    <property type="match status" value="1"/>
</dbReference>
<dbReference type="GO" id="GO:0008725">
    <property type="term" value="F:DNA-3-methyladenine glycosylase activity"/>
    <property type="evidence" value="ECO:0007669"/>
    <property type="project" value="InterPro"/>
</dbReference>
<dbReference type="PANTHER" id="PTHR30037">
    <property type="entry name" value="DNA-3-METHYLADENINE GLYCOSYLASE 1"/>
    <property type="match status" value="1"/>
</dbReference>